<evidence type="ECO:0000313" key="4">
    <source>
        <dbReference type="Proteomes" id="UP000187181"/>
    </source>
</evidence>
<evidence type="ECO:0000259" key="2">
    <source>
        <dbReference type="Pfam" id="PF13439"/>
    </source>
</evidence>
<dbReference type="PANTHER" id="PTHR12526">
    <property type="entry name" value="GLYCOSYLTRANSFERASE"/>
    <property type="match status" value="1"/>
</dbReference>
<dbReference type="AlphaFoldDB" id="A0A1R3XQW3"/>
<dbReference type="SUPFAM" id="SSF53756">
    <property type="entry name" value="UDP-Glycosyltransferase/glycogen phosphorylase"/>
    <property type="match status" value="1"/>
</dbReference>
<organism evidence="3 4">
    <name type="scientific">Pontibacter indicus</name>
    <dbReference type="NCBI Taxonomy" id="1317125"/>
    <lineage>
        <taxon>Bacteria</taxon>
        <taxon>Pseudomonadati</taxon>
        <taxon>Bacteroidota</taxon>
        <taxon>Cytophagia</taxon>
        <taxon>Cytophagales</taxon>
        <taxon>Hymenobacteraceae</taxon>
        <taxon>Pontibacter</taxon>
    </lineage>
</organism>
<keyword evidence="3" id="KW-0808">Transferase</keyword>
<protein>
    <submittedName>
        <fullName evidence="3">Glycosyltransferase involved in cell wall bisynthesis</fullName>
    </submittedName>
</protein>
<keyword evidence="4" id="KW-1185">Reference proteome</keyword>
<proteinExistence type="predicted"/>
<dbReference type="EMBL" id="FTPP01000003">
    <property type="protein sequence ID" value="SIT93813.1"/>
    <property type="molecule type" value="Genomic_DNA"/>
</dbReference>
<evidence type="ECO:0000313" key="3">
    <source>
        <dbReference type="EMBL" id="SIT93813.1"/>
    </source>
</evidence>
<accession>A0A1R3XQW3</accession>
<dbReference type="RefSeq" id="WP_076670936.1">
    <property type="nucleotide sequence ID" value="NZ_FTPP01000003.1"/>
</dbReference>
<dbReference type="GO" id="GO:0016757">
    <property type="term" value="F:glycosyltransferase activity"/>
    <property type="evidence" value="ECO:0007669"/>
    <property type="project" value="InterPro"/>
</dbReference>
<evidence type="ECO:0000259" key="1">
    <source>
        <dbReference type="Pfam" id="PF00534"/>
    </source>
</evidence>
<gene>
    <name evidence="3" type="ORF">SAMN05444128_3225</name>
</gene>
<dbReference type="InterPro" id="IPR001296">
    <property type="entry name" value="Glyco_trans_1"/>
</dbReference>
<feature type="domain" description="Glycosyltransferase subfamily 4-like N-terminal" evidence="2">
    <location>
        <begin position="34"/>
        <end position="196"/>
    </location>
</feature>
<reference evidence="4" key="1">
    <citation type="submission" date="2017-01" db="EMBL/GenBank/DDBJ databases">
        <authorList>
            <person name="Varghese N."/>
            <person name="Submissions S."/>
        </authorList>
    </citation>
    <scope>NUCLEOTIDE SEQUENCE [LARGE SCALE GENOMIC DNA]</scope>
    <source>
        <strain evidence="4">LP100</strain>
    </source>
</reference>
<dbReference type="Pfam" id="PF00534">
    <property type="entry name" value="Glycos_transf_1"/>
    <property type="match status" value="1"/>
</dbReference>
<dbReference type="PANTHER" id="PTHR12526:SF630">
    <property type="entry name" value="GLYCOSYLTRANSFERASE"/>
    <property type="match status" value="1"/>
</dbReference>
<name>A0A1R3XQW3_9BACT</name>
<dbReference type="STRING" id="1317125.SAMN05444128_3225"/>
<dbReference type="OrthoDB" id="1220440at2"/>
<dbReference type="InterPro" id="IPR028098">
    <property type="entry name" value="Glyco_trans_4-like_N"/>
</dbReference>
<dbReference type="Proteomes" id="UP000187181">
    <property type="component" value="Unassembled WGS sequence"/>
</dbReference>
<feature type="domain" description="Glycosyl transferase family 1" evidence="1">
    <location>
        <begin position="216"/>
        <end position="366"/>
    </location>
</feature>
<dbReference type="Pfam" id="PF13439">
    <property type="entry name" value="Glyco_transf_4"/>
    <property type="match status" value="1"/>
</dbReference>
<dbReference type="Gene3D" id="3.40.50.2000">
    <property type="entry name" value="Glycogen Phosphorylase B"/>
    <property type="match status" value="2"/>
</dbReference>
<sequence length="403" mass="45582">MKLLFVTWNGPEVSYIEGLFLPIFEQLSTQNNIECHILQFTWGGKEYVSKVSKACESKGVHYELIKVNRKFVPAALLKANLLDSKRVRKYILEHKIDIVMPRATVAAAIVLRAISGIPQVKMLYDADGLQQDERVDFSGWNPLELQYRIYRDIEFKALRKADGILVRSFQAKQILASRAGAQFDENIITVINNGRDKNLFAPKYNKEVKSKLFNVSADDFPVLVYAGSIGPQYCIEEMLYVFSRVQERYTDARFLILTGQPDVVYQNLKAYGDLQDKCLIRKVAAEEVPTYLSIADIAFALRRPTFSMKAVAPIKLGEYLLCGVPVIATKGIGDTELYIKDVACAYLLEDLGTEKLDAAVQWSLQLLDQEKGKLRAEARKIGEEFFDLGKTAGQYIHAIQSLR</sequence>